<evidence type="ECO:0000313" key="6">
    <source>
        <dbReference type="RefSeq" id="XP_026501027.2"/>
    </source>
</evidence>
<dbReference type="OMA" id="VANRHTH"/>
<dbReference type="RefSeq" id="XP_026501027.2">
    <property type="nucleotide sequence ID" value="XM_026645242.2"/>
</dbReference>
<dbReference type="GO" id="GO:0006357">
    <property type="term" value="P:regulation of transcription by RNA polymerase II"/>
    <property type="evidence" value="ECO:0007669"/>
    <property type="project" value="TreeGrafter"/>
</dbReference>
<dbReference type="PANTHER" id="PTHR12243">
    <property type="entry name" value="MADF DOMAIN TRANSCRIPTION FACTOR"/>
    <property type="match status" value="1"/>
</dbReference>
<organism evidence="5 6">
    <name type="scientific">Vanessa tameamea</name>
    <name type="common">Kamehameha butterfly</name>
    <dbReference type="NCBI Taxonomy" id="334116"/>
    <lineage>
        <taxon>Eukaryota</taxon>
        <taxon>Metazoa</taxon>
        <taxon>Ecdysozoa</taxon>
        <taxon>Arthropoda</taxon>
        <taxon>Hexapoda</taxon>
        <taxon>Insecta</taxon>
        <taxon>Pterygota</taxon>
        <taxon>Neoptera</taxon>
        <taxon>Endopterygota</taxon>
        <taxon>Lepidoptera</taxon>
        <taxon>Glossata</taxon>
        <taxon>Ditrysia</taxon>
        <taxon>Papilionoidea</taxon>
        <taxon>Nymphalidae</taxon>
        <taxon>Nymphalinae</taxon>
        <taxon>Vanessa</taxon>
    </lineage>
</organism>
<dbReference type="PROSITE" id="PS51029">
    <property type="entry name" value="MADF"/>
    <property type="match status" value="1"/>
</dbReference>
<dbReference type="Proteomes" id="UP001652626">
    <property type="component" value="Chromosome 17"/>
</dbReference>
<evidence type="ECO:0000256" key="1">
    <source>
        <dbReference type="PROSITE-ProRule" id="PRU00371"/>
    </source>
</evidence>
<accession>A0A8B8IWQ8</accession>
<dbReference type="Pfam" id="PF10545">
    <property type="entry name" value="MADF_DNA_bdg"/>
    <property type="match status" value="1"/>
</dbReference>
<dbReference type="InterPro" id="IPR039353">
    <property type="entry name" value="TF_Adf1"/>
</dbReference>
<dbReference type="SMART" id="SM00595">
    <property type="entry name" value="MADF"/>
    <property type="match status" value="1"/>
</dbReference>
<protein>
    <submittedName>
        <fullName evidence="6">Uncharacterized protein LOC113404371</fullName>
    </submittedName>
</protein>
<dbReference type="GO" id="GO:0005634">
    <property type="term" value="C:nucleus"/>
    <property type="evidence" value="ECO:0007669"/>
    <property type="project" value="UniProtKB-SubCell"/>
</dbReference>
<proteinExistence type="predicted"/>
<dbReference type="GeneID" id="113404371"/>
<feature type="domain" description="BESS" evidence="4">
    <location>
        <begin position="163"/>
        <end position="202"/>
    </location>
</feature>
<dbReference type="InterPro" id="IPR004210">
    <property type="entry name" value="BESS_motif"/>
</dbReference>
<dbReference type="PROSITE" id="PS51031">
    <property type="entry name" value="BESS"/>
    <property type="match status" value="1"/>
</dbReference>
<dbReference type="InterPro" id="IPR006578">
    <property type="entry name" value="MADF-dom"/>
</dbReference>
<dbReference type="AlphaFoldDB" id="A0A8B8IWQ8"/>
<dbReference type="GO" id="GO:0005667">
    <property type="term" value="C:transcription regulator complex"/>
    <property type="evidence" value="ECO:0007669"/>
    <property type="project" value="TreeGrafter"/>
</dbReference>
<evidence type="ECO:0000259" key="3">
    <source>
        <dbReference type="PROSITE" id="PS51029"/>
    </source>
</evidence>
<dbReference type="PANTHER" id="PTHR12243:SF67">
    <property type="entry name" value="COREPRESSOR OF PANGOLIN, ISOFORM A-RELATED"/>
    <property type="match status" value="1"/>
</dbReference>
<dbReference type="GO" id="GO:0003677">
    <property type="term" value="F:DNA binding"/>
    <property type="evidence" value="ECO:0007669"/>
    <property type="project" value="InterPro"/>
</dbReference>
<feature type="region of interest" description="Disordered" evidence="2">
    <location>
        <begin position="118"/>
        <end position="145"/>
    </location>
</feature>
<keyword evidence="5" id="KW-1185">Reference proteome</keyword>
<reference evidence="6" key="1">
    <citation type="submission" date="2025-08" db="UniProtKB">
        <authorList>
            <consortium name="RefSeq"/>
        </authorList>
    </citation>
    <scope>IDENTIFICATION</scope>
    <source>
        <tissue evidence="6">Whole body</tissue>
    </source>
</reference>
<feature type="domain" description="MADF" evidence="3">
    <location>
        <begin position="8"/>
        <end position="102"/>
    </location>
</feature>
<evidence type="ECO:0000256" key="2">
    <source>
        <dbReference type="SAM" id="MobiDB-lite"/>
    </source>
</evidence>
<name>A0A8B8IWQ8_VANTA</name>
<dbReference type="OrthoDB" id="6159213at2759"/>
<keyword evidence="1" id="KW-0539">Nucleus</keyword>
<sequence length="232" mass="27373">MDKIDPELLISLVHSRPGLWDKSLESHKDFVLRSNAWKDICRILNPEFNDMPRKEKNVYVKTVMKKWTNIRDAWKKTVSEDKRKFKPYVYHEQLKFLLKNYNKGDSTDAEASKDKIEEYNSDDASDSVASSSNRPAKRLKTHEQDEQDAGYIHYMDVKSTHVEDAHISFFKSLLPSLHKLDDDETLEFQMGVIKLIQEIRRKARGQPFHEPYMRYNLPSSSYEMVEIKKDID</sequence>
<comment type="subcellular location">
    <subcellularLocation>
        <location evidence="1">Nucleus</location>
    </subcellularLocation>
</comment>
<gene>
    <name evidence="6" type="primary">LOC113404371</name>
</gene>
<evidence type="ECO:0000259" key="4">
    <source>
        <dbReference type="PROSITE" id="PS51031"/>
    </source>
</evidence>
<evidence type="ECO:0000313" key="5">
    <source>
        <dbReference type="Proteomes" id="UP001652626"/>
    </source>
</evidence>